<dbReference type="Proteomes" id="UP001237105">
    <property type="component" value="Unassembled WGS sequence"/>
</dbReference>
<accession>A0ABT6T382</accession>
<keyword evidence="3" id="KW-1185">Reference proteome</keyword>
<evidence type="ECO:0000313" key="3">
    <source>
        <dbReference type="Proteomes" id="UP001237105"/>
    </source>
</evidence>
<reference evidence="2 3" key="1">
    <citation type="submission" date="2023-05" db="EMBL/GenBank/DDBJ databases">
        <title>Draft genome sequence of Streptomyces sp. B-S-A12 isolated from a cave soil in Thailand.</title>
        <authorList>
            <person name="Chamroensaksri N."/>
            <person name="Muangham S."/>
        </authorList>
    </citation>
    <scope>NUCLEOTIDE SEQUENCE [LARGE SCALE GENOMIC DNA]</scope>
    <source>
        <strain evidence="2 3">B-S-A12</strain>
    </source>
</reference>
<protein>
    <submittedName>
        <fullName evidence="2">Uncharacterized protein</fullName>
    </submittedName>
</protein>
<proteinExistence type="predicted"/>
<comment type="caution">
    <text evidence="2">The sequence shown here is derived from an EMBL/GenBank/DDBJ whole genome shotgun (WGS) entry which is preliminary data.</text>
</comment>
<feature type="region of interest" description="Disordered" evidence="1">
    <location>
        <begin position="1"/>
        <end position="41"/>
    </location>
</feature>
<dbReference type="EMBL" id="JASCIS010000035">
    <property type="protein sequence ID" value="MDI3422328.1"/>
    <property type="molecule type" value="Genomic_DNA"/>
</dbReference>
<dbReference type="RefSeq" id="WP_282538190.1">
    <property type="nucleotide sequence ID" value="NZ_JASCIS010000035.1"/>
</dbReference>
<organism evidence="2 3">
    <name type="scientific">Streptomyces luteolus</name>
    <dbReference type="NCBI Taxonomy" id="3043615"/>
    <lineage>
        <taxon>Bacteria</taxon>
        <taxon>Bacillati</taxon>
        <taxon>Actinomycetota</taxon>
        <taxon>Actinomycetes</taxon>
        <taxon>Kitasatosporales</taxon>
        <taxon>Streptomycetaceae</taxon>
        <taxon>Streptomyces</taxon>
    </lineage>
</organism>
<sequence>MRGEGFRGGARAVTSSGGARAVTGLPAGDGHGFAAGDGHDT</sequence>
<gene>
    <name evidence="2" type="ORF">QIT00_27935</name>
</gene>
<evidence type="ECO:0000256" key="1">
    <source>
        <dbReference type="SAM" id="MobiDB-lite"/>
    </source>
</evidence>
<name>A0ABT6T382_9ACTN</name>
<evidence type="ECO:0000313" key="2">
    <source>
        <dbReference type="EMBL" id="MDI3422328.1"/>
    </source>
</evidence>